<proteinExistence type="predicted"/>
<sequence>MCMTSPIENVYADLFNGSLKSVVRAELYKLNVCGPGSLFKSHVDMPRREKMFGSLVVAFPTPHEGRALVLRHEGQSWTFDPGEIFPKSEK</sequence>
<dbReference type="PANTHER" id="PTHR33099">
    <property type="entry name" value="FE2OG DIOXYGENASE DOMAIN-CONTAINING PROTEIN"/>
    <property type="match status" value="1"/>
</dbReference>
<dbReference type="OrthoDB" id="27483at2759"/>
<dbReference type="EMBL" id="BFAD01000007">
    <property type="protein sequence ID" value="GBE85339.1"/>
    <property type="molecule type" value="Genomic_DNA"/>
</dbReference>
<evidence type="ECO:0008006" key="3">
    <source>
        <dbReference type="Google" id="ProtNLM"/>
    </source>
</evidence>
<organism evidence="1 2">
    <name type="scientific">Sparassis crispa</name>
    <dbReference type="NCBI Taxonomy" id="139825"/>
    <lineage>
        <taxon>Eukaryota</taxon>
        <taxon>Fungi</taxon>
        <taxon>Dikarya</taxon>
        <taxon>Basidiomycota</taxon>
        <taxon>Agaricomycotina</taxon>
        <taxon>Agaricomycetes</taxon>
        <taxon>Polyporales</taxon>
        <taxon>Sparassidaceae</taxon>
        <taxon>Sparassis</taxon>
    </lineage>
</organism>
<dbReference type="PANTHER" id="PTHR33099:SF7">
    <property type="entry name" value="MYND-TYPE DOMAIN-CONTAINING PROTEIN"/>
    <property type="match status" value="1"/>
</dbReference>
<dbReference type="AlphaFoldDB" id="A0A401GT45"/>
<dbReference type="RefSeq" id="XP_027616252.1">
    <property type="nucleotide sequence ID" value="XM_027760451.1"/>
</dbReference>
<gene>
    <name evidence="1" type="ORF">SCP_0705260</name>
</gene>
<comment type="caution">
    <text evidence="1">The sequence shown here is derived from an EMBL/GenBank/DDBJ whole genome shotgun (WGS) entry which is preliminary data.</text>
</comment>
<protein>
    <recommendedName>
        <fullName evidence="3">Prolyl 4-hydroxylase alpha subunit Fe(2+) 2OG dioxygenase domain-containing protein</fullName>
    </recommendedName>
</protein>
<dbReference type="GeneID" id="38782256"/>
<evidence type="ECO:0000313" key="1">
    <source>
        <dbReference type="EMBL" id="GBE85339.1"/>
    </source>
</evidence>
<evidence type="ECO:0000313" key="2">
    <source>
        <dbReference type="Proteomes" id="UP000287166"/>
    </source>
</evidence>
<reference evidence="1 2" key="1">
    <citation type="journal article" date="2018" name="Sci. Rep.">
        <title>Genome sequence of the cauliflower mushroom Sparassis crispa (Hanabiratake) and its association with beneficial usage.</title>
        <authorList>
            <person name="Kiyama R."/>
            <person name="Furutani Y."/>
            <person name="Kawaguchi K."/>
            <person name="Nakanishi T."/>
        </authorList>
    </citation>
    <scope>NUCLEOTIDE SEQUENCE [LARGE SCALE GENOMIC DNA]</scope>
</reference>
<dbReference type="InParanoid" id="A0A401GT45"/>
<name>A0A401GT45_9APHY</name>
<accession>A0A401GT45</accession>
<dbReference type="Proteomes" id="UP000287166">
    <property type="component" value="Unassembled WGS sequence"/>
</dbReference>
<keyword evidence="2" id="KW-1185">Reference proteome</keyword>